<dbReference type="RefSeq" id="WP_313272996.1">
    <property type="nucleotide sequence ID" value="NZ_JASXSX010000001.1"/>
</dbReference>
<keyword evidence="2" id="KW-1185">Reference proteome</keyword>
<evidence type="ECO:0000313" key="2">
    <source>
        <dbReference type="Proteomes" id="UP001247542"/>
    </source>
</evidence>
<gene>
    <name evidence="1" type="ORF">QS713_05090</name>
</gene>
<sequence length="165" mass="18167">MSIPGNINAYVVSLGPARRCKEVENAVEVPADVQVSNLASGWWPFDRTTTAVIQETLEQRTPVYLITIASTAEDGANLVVRVFDVCSLEWGLSPMGTGRARFRDLRAGTSDELRRLRTQLENAQLCVDGRAMSANKFTLPRVLKAHGLTAFRATFGPAFKELENL</sequence>
<dbReference type="Proteomes" id="UP001247542">
    <property type="component" value="Unassembled WGS sequence"/>
</dbReference>
<comment type="caution">
    <text evidence="1">The sequence shown here is derived from an EMBL/GenBank/DDBJ whole genome shotgun (WGS) entry which is preliminary data.</text>
</comment>
<evidence type="ECO:0000313" key="1">
    <source>
        <dbReference type="EMBL" id="MDT3767439.1"/>
    </source>
</evidence>
<accession>A0ABU3IAN8</accession>
<proteinExistence type="predicted"/>
<reference evidence="1 2" key="1">
    <citation type="submission" date="2023-06" db="EMBL/GenBank/DDBJ databases">
        <title>Draft genome sequence of Gleimia hominis type strain CCUG 57540T.</title>
        <authorList>
            <person name="Salva-Serra F."/>
            <person name="Cardew S."/>
            <person name="Jensie Markopoulos S."/>
            <person name="Ohlen M."/>
            <person name="Inganas E."/>
            <person name="Svensson-Stadler L."/>
            <person name="Moore E.R.B."/>
        </authorList>
    </citation>
    <scope>NUCLEOTIDE SEQUENCE [LARGE SCALE GENOMIC DNA]</scope>
    <source>
        <strain evidence="1 2">CCUG 57540</strain>
    </source>
</reference>
<organism evidence="1 2">
    <name type="scientific">Gleimia hominis</name>
    <dbReference type="NCBI Taxonomy" id="595468"/>
    <lineage>
        <taxon>Bacteria</taxon>
        <taxon>Bacillati</taxon>
        <taxon>Actinomycetota</taxon>
        <taxon>Actinomycetes</taxon>
        <taxon>Actinomycetales</taxon>
        <taxon>Actinomycetaceae</taxon>
        <taxon>Gleimia</taxon>
    </lineage>
</organism>
<protein>
    <recommendedName>
        <fullName evidence="3">DUF1828 domain-containing protein</fullName>
    </recommendedName>
</protein>
<dbReference type="EMBL" id="JASXSX010000001">
    <property type="protein sequence ID" value="MDT3767439.1"/>
    <property type="molecule type" value="Genomic_DNA"/>
</dbReference>
<evidence type="ECO:0008006" key="3">
    <source>
        <dbReference type="Google" id="ProtNLM"/>
    </source>
</evidence>
<name>A0ABU3IAN8_9ACTO</name>